<keyword evidence="8" id="KW-0547">Nucleotide-binding</keyword>
<dbReference type="Gene3D" id="3.20.20.60">
    <property type="entry name" value="Phosphoenolpyruvate-binding domains"/>
    <property type="match status" value="1"/>
</dbReference>
<dbReference type="GO" id="GO:0000287">
    <property type="term" value="F:magnesium ion binding"/>
    <property type="evidence" value="ECO:0007669"/>
    <property type="project" value="UniProtKB-UniRule"/>
</dbReference>
<evidence type="ECO:0000256" key="11">
    <source>
        <dbReference type="ARBA" id="ARBA00022842"/>
    </source>
</evidence>
<evidence type="ECO:0000256" key="4">
    <source>
        <dbReference type="ARBA" id="ARBA00008663"/>
    </source>
</evidence>
<dbReference type="InterPro" id="IPR015813">
    <property type="entry name" value="Pyrv/PenolPyrv_kinase-like_dom"/>
</dbReference>
<evidence type="ECO:0000256" key="10">
    <source>
        <dbReference type="ARBA" id="ARBA00022840"/>
    </source>
</evidence>
<keyword evidence="20" id="KW-1185">Reference proteome</keyword>
<evidence type="ECO:0000313" key="19">
    <source>
        <dbReference type="EMBL" id="ADI13147.1"/>
    </source>
</evidence>
<dbReference type="KEGG" id="tra:Trad_0004"/>
<dbReference type="InterPro" id="IPR015806">
    <property type="entry name" value="Pyrv_Knase_insert_dom_sf"/>
</dbReference>
<keyword evidence="10" id="KW-0067">ATP-binding</keyword>
<dbReference type="InterPro" id="IPR001697">
    <property type="entry name" value="Pyr_Knase"/>
</dbReference>
<dbReference type="PRINTS" id="PR01050">
    <property type="entry name" value="PYRUVTKNASE"/>
</dbReference>
<dbReference type="SUPFAM" id="SSF52935">
    <property type="entry name" value="PK C-terminal domain-like"/>
    <property type="match status" value="1"/>
</dbReference>
<dbReference type="InterPro" id="IPR011037">
    <property type="entry name" value="Pyrv_Knase-like_insert_dom_sf"/>
</dbReference>
<dbReference type="Pfam" id="PF00224">
    <property type="entry name" value="PK"/>
    <property type="match status" value="1"/>
</dbReference>
<dbReference type="AlphaFoldDB" id="D7CWQ6"/>
<dbReference type="Gene3D" id="2.40.33.10">
    <property type="entry name" value="PK beta-barrel domain-like"/>
    <property type="match status" value="1"/>
</dbReference>
<dbReference type="GO" id="GO:0030955">
    <property type="term" value="F:potassium ion binding"/>
    <property type="evidence" value="ECO:0007669"/>
    <property type="project" value="UniProtKB-UniRule"/>
</dbReference>
<dbReference type="NCBIfam" id="NF004491">
    <property type="entry name" value="PRK05826.1"/>
    <property type="match status" value="1"/>
</dbReference>
<comment type="cofactor">
    <cofactor evidence="2">
        <name>K(+)</name>
        <dbReference type="ChEBI" id="CHEBI:29103"/>
    </cofactor>
</comment>
<dbReference type="eggNOG" id="COG0469">
    <property type="taxonomic scope" value="Bacteria"/>
</dbReference>
<evidence type="ECO:0000256" key="6">
    <source>
        <dbReference type="ARBA" id="ARBA00022679"/>
    </source>
</evidence>
<reference evidence="20" key="1">
    <citation type="submission" date="2010-05" db="EMBL/GenBank/DDBJ databases">
        <title>The complete genome of Truepera radiovictris DSM 17093.</title>
        <authorList>
            <consortium name="US DOE Joint Genome Institute (JGI-PGF)"/>
            <person name="Lucas S."/>
            <person name="Copeland A."/>
            <person name="Lapidus A."/>
            <person name="Glavina del Rio T."/>
            <person name="Dalin E."/>
            <person name="Tice H."/>
            <person name="Bruce D."/>
            <person name="Goodwin L."/>
            <person name="Pitluck S."/>
            <person name="Kyrpides N."/>
            <person name="Mavromatis K."/>
            <person name="Ovchinnikova G."/>
            <person name="Munk A.C."/>
            <person name="Detter J.C."/>
            <person name="Han C."/>
            <person name="Tapia R."/>
            <person name="Land M."/>
            <person name="Hauser L."/>
            <person name="Markowitz V."/>
            <person name="Cheng J.-F."/>
            <person name="Hugenholtz P."/>
            <person name="Woyke T."/>
            <person name="Wu D."/>
            <person name="Tindall B."/>
            <person name="Pomrenke H.G."/>
            <person name="Brambilla E."/>
            <person name="Klenk H.-P."/>
            <person name="Eisen J.A."/>
        </authorList>
    </citation>
    <scope>NUCLEOTIDE SEQUENCE [LARGE SCALE GENOMIC DNA]</scope>
    <source>
        <strain evidence="20">DSM 17093 / CIP 108686 / LMG 22925 / RQ-24</strain>
    </source>
</reference>
<sequence>MRQVRRTKIVATLGPASSDPEVIKNLIQAGVNVFRLNFSHGSRETHQNNIALIRQEAARLGTPIGVLQDLQGPKIRTTTFAEGKVMLTAGQRFNLTCDDTSPGDAARVGVTYPNLFADVKVGDTLLLDDGRLALRVTAVRGETIETEVTLGGVLSNNKGINIPDADLSIPALTDKDVEDLLFGAELDVDWVAMSFVRSRDDLLLARHYLARAGSRAKLMAKIEKPSAVARFDEILAEVDGIMVARGDLGVELPPERVPIIQKRLIRACVEAGKPVVTATQMLESMISSPTPTRAEASDVANAIYDGTDAIMLSAETAVGSYPVEAVRMMARIALSVEGDASYQANLREHYPQPDSTTADAVSLAACQMAHFLSARMIVTFTSSGTTALRVAHNRPSAPILALTPSERAYRQLSLSWGILPVFSEEIHSTDEMVEVANAKIIELMKRTAGLTVGDRYVITAGVPFGMRGTTNLIRVEVIRETPG</sequence>
<evidence type="ECO:0000256" key="15">
    <source>
        <dbReference type="NCBIfam" id="TIGR01064"/>
    </source>
</evidence>
<dbReference type="FunFam" id="2.40.33.10:FF:000001">
    <property type="entry name" value="Pyruvate kinase"/>
    <property type="match status" value="1"/>
</dbReference>
<dbReference type="GO" id="GO:0005524">
    <property type="term" value="F:ATP binding"/>
    <property type="evidence" value="ECO:0007669"/>
    <property type="project" value="UniProtKB-KW"/>
</dbReference>
<evidence type="ECO:0000256" key="13">
    <source>
        <dbReference type="ARBA" id="ARBA00023152"/>
    </source>
</evidence>
<evidence type="ECO:0000256" key="3">
    <source>
        <dbReference type="ARBA" id="ARBA00004997"/>
    </source>
</evidence>
<dbReference type="UniPathway" id="UPA00109">
    <property type="reaction ID" value="UER00188"/>
</dbReference>
<keyword evidence="12" id="KW-0630">Potassium</keyword>
<dbReference type="PROSITE" id="PS00110">
    <property type="entry name" value="PYRUVATE_KINASE"/>
    <property type="match status" value="1"/>
</dbReference>
<keyword evidence="14 19" id="KW-0670">Pyruvate</keyword>
<keyword evidence="13 16" id="KW-0324">Glycolysis</keyword>
<evidence type="ECO:0000256" key="16">
    <source>
        <dbReference type="RuleBase" id="RU000504"/>
    </source>
</evidence>
<protein>
    <recommendedName>
        <fullName evidence="5 15">Pyruvate kinase</fullName>
        <ecNumber evidence="5 15">2.7.1.40</ecNumber>
    </recommendedName>
</protein>
<dbReference type="OrthoDB" id="9812123at2"/>
<organism evidence="19 20">
    <name type="scientific">Truepera radiovictrix (strain DSM 17093 / CIP 108686 / LMG 22925 / RQ-24)</name>
    <dbReference type="NCBI Taxonomy" id="649638"/>
    <lineage>
        <taxon>Bacteria</taxon>
        <taxon>Thermotogati</taxon>
        <taxon>Deinococcota</taxon>
        <taxon>Deinococci</taxon>
        <taxon>Trueperales</taxon>
        <taxon>Trueperaceae</taxon>
        <taxon>Truepera</taxon>
    </lineage>
</organism>
<evidence type="ECO:0000256" key="5">
    <source>
        <dbReference type="ARBA" id="ARBA00012142"/>
    </source>
</evidence>
<reference evidence="19 20" key="2">
    <citation type="journal article" date="2011" name="Stand. Genomic Sci.">
        <title>Complete genome sequence of Truepera radiovictrix type strain (RQ-24).</title>
        <authorList>
            <person name="Ivanova N."/>
            <person name="Rohde C."/>
            <person name="Munk C."/>
            <person name="Nolan M."/>
            <person name="Lucas S."/>
            <person name="Del Rio T.G."/>
            <person name="Tice H."/>
            <person name="Deshpande S."/>
            <person name="Cheng J.F."/>
            <person name="Tapia R."/>
            <person name="Han C."/>
            <person name="Goodwin L."/>
            <person name="Pitluck S."/>
            <person name="Liolios K."/>
            <person name="Mavromatis K."/>
            <person name="Mikhailova N."/>
            <person name="Pati A."/>
            <person name="Chen A."/>
            <person name="Palaniappan K."/>
            <person name="Land M."/>
            <person name="Hauser L."/>
            <person name="Chang Y.J."/>
            <person name="Jeffries C.D."/>
            <person name="Brambilla E."/>
            <person name="Rohde M."/>
            <person name="Goker M."/>
            <person name="Tindall B.J."/>
            <person name="Woyke T."/>
            <person name="Bristow J."/>
            <person name="Eisen J.A."/>
            <person name="Markowitz V."/>
            <person name="Hugenholtz P."/>
            <person name="Kyrpides N.C."/>
            <person name="Klenk H.P."/>
            <person name="Lapidus A."/>
        </authorList>
    </citation>
    <scope>NUCLEOTIDE SEQUENCE [LARGE SCALE GENOMIC DNA]</scope>
    <source>
        <strain evidence="20">DSM 17093 / CIP 108686 / LMG 22925 / RQ-24</strain>
    </source>
</reference>
<dbReference type="InterPro" id="IPR040442">
    <property type="entry name" value="Pyrv_kinase-like_dom_sf"/>
</dbReference>
<dbReference type="EMBL" id="CP002049">
    <property type="protein sequence ID" value="ADI13147.1"/>
    <property type="molecule type" value="Genomic_DNA"/>
</dbReference>
<comment type="cofactor">
    <cofactor evidence="1">
        <name>Mg(2+)</name>
        <dbReference type="ChEBI" id="CHEBI:18420"/>
    </cofactor>
</comment>
<evidence type="ECO:0000256" key="8">
    <source>
        <dbReference type="ARBA" id="ARBA00022741"/>
    </source>
</evidence>
<dbReference type="NCBIfam" id="NF004978">
    <property type="entry name" value="PRK06354.1"/>
    <property type="match status" value="1"/>
</dbReference>
<dbReference type="InterPro" id="IPR018209">
    <property type="entry name" value="Pyrv_Knase_AS"/>
</dbReference>
<dbReference type="RefSeq" id="WP_013176527.1">
    <property type="nucleotide sequence ID" value="NC_014221.1"/>
</dbReference>
<dbReference type="EC" id="2.7.1.40" evidence="5 15"/>
<dbReference type="NCBIfam" id="TIGR01064">
    <property type="entry name" value="pyruv_kin"/>
    <property type="match status" value="1"/>
</dbReference>
<dbReference type="InterPro" id="IPR015795">
    <property type="entry name" value="Pyrv_Knase_C"/>
</dbReference>
<dbReference type="Proteomes" id="UP000000379">
    <property type="component" value="Chromosome"/>
</dbReference>
<keyword evidence="11 16" id="KW-0460">Magnesium</keyword>
<dbReference type="NCBIfam" id="NF004886">
    <property type="entry name" value="PRK06247.1"/>
    <property type="match status" value="1"/>
</dbReference>
<evidence type="ECO:0000256" key="14">
    <source>
        <dbReference type="ARBA" id="ARBA00023317"/>
    </source>
</evidence>
<dbReference type="Pfam" id="PF02887">
    <property type="entry name" value="PK_C"/>
    <property type="match status" value="1"/>
</dbReference>
<dbReference type="FunFam" id="3.20.20.60:FF:000025">
    <property type="entry name" value="Pyruvate kinase"/>
    <property type="match status" value="1"/>
</dbReference>
<keyword evidence="6 16" id="KW-0808">Transferase</keyword>
<evidence type="ECO:0000256" key="12">
    <source>
        <dbReference type="ARBA" id="ARBA00022958"/>
    </source>
</evidence>
<feature type="domain" description="Pyruvate kinase barrel" evidence="17">
    <location>
        <begin position="5"/>
        <end position="326"/>
    </location>
</feature>
<keyword evidence="7" id="KW-0479">Metal-binding</keyword>
<evidence type="ECO:0000256" key="1">
    <source>
        <dbReference type="ARBA" id="ARBA00001946"/>
    </source>
</evidence>
<keyword evidence="9 16" id="KW-0418">Kinase</keyword>
<dbReference type="GO" id="GO:0004743">
    <property type="term" value="F:pyruvate kinase activity"/>
    <property type="evidence" value="ECO:0007669"/>
    <property type="project" value="UniProtKB-UniRule"/>
</dbReference>
<comment type="similarity">
    <text evidence="4 16">Belongs to the pyruvate kinase family.</text>
</comment>
<evidence type="ECO:0000259" key="18">
    <source>
        <dbReference type="Pfam" id="PF02887"/>
    </source>
</evidence>
<evidence type="ECO:0000313" key="20">
    <source>
        <dbReference type="Proteomes" id="UP000000379"/>
    </source>
</evidence>
<dbReference type="SUPFAM" id="SSF50800">
    <property type="entry name" value="PK beta-barrel domain-like"/>
    <property type="match status" value="1"/>
</dbReference>
<dbReference type="STRING" id="649638.Trad_0004"/>
<accession>D7CWQ6</accession>
<dbReference type="HOGENOM" id="CLU_015439_0_2_0"/>
<dbReference type="InterPro" id="IPR036918">
    <property type="entry name" value="Pyrv_Knase_C_sf"/>
</dbReference>
<dbReference type="GO" id="GO:0016301">
    <property type="term" value="F:kinase activity"/>
    <property type="evidence" value="ECO:0007669"/>
    <property type="project" value="UniProtKB-KW"/>
</dbReference>
<feature type="domain" description="Pyruvate kinase C-terminal" evidence="18">
    <location>
        <begin position="359"/>
        <end position="475"/>
    </location>
</feature>
<dbReference type="Gene3D" id="3.40.1380.20">
    <property type="entry name" value="Pyruvate kinase, C-terminal domain"/>
    <property type="match status" value="1"/>
</dbReference>
<dbReference type="PANTHER" id="PTHR11817">
    <property type="entry name" value="PYRUVATE KINASE"/>
    <property type="match status" value="1"/>
</dbReference>
<name>D7CWQ6_TRURR</name>
<evidence type="ECO:0000259" key="17">
    <source>
        <dbReference type="Pfam" id="PF00224"/>
    </source>
</evidence>
<proteinExistence type="inferred from homology"/>
<comment type="catalytic activity">
    <reaction evidence="16">
        <text>pyruvate + ATP = phosphoenolpyruvate + ADP + H(+)</text>
        <dbReference type="Rhea" id="RHEA:18157"/>
        <dbReference type="ChEBI" id="CHEBI:15361"/>
        <dbReference type="ChEBI" id="CHEBI:15378"/>
        <dbReference type="ChEBI" id="CHEBI:30616"/>
        <dbReference type="ChEBI" id="CHEBI:58702"/>
        <dbReference type="ChEBI" id="CHEBI:456216"/>
        <dbReference type="EC" id="2.7.1.40"/>
    </reaction>
</comment>
<dbReference type="SUPFAM" id="SSF51621">
    <property type="entry name" value="Phosphoenolpyruvate/pyruvate domain"/>
    <property type="match status" value="1"/>
</dbReference>
<evidence type="ECO:0000256" key="2">
    <source>
        <dbReference type="ARBA" id="ARBA00001958"/>
    </source>
</evidence>
<gene>
    <name evidence="19" type="ordered locus">Trad_0004</name>
</gene>
<evidence type="ECO:0000256" key="9">
    <source>
        <dbReference type="ARBA" id="ARBA00022777"/>
    </source>
</evidence>
<evidence type="ECO:0000256" key="7">
    <source>
        <dbReference type="ARBA" id="ARBA00022723"/>
    </source>
</evidence>
<dbReference type="InterPro" id="IPR015793">
    <property type="entry name" value="Pyrv_Knase_brl"/>
</dbReference>
<dbReference type="FunFam" id="3.40.1380.20:FF:000009">
    <property type="entry name" value="Pyruvate kinase"/>
    <property type="match status" value="1"/>
</dbReference>
<comment type="pathway">
    <text evidence="3 16">Carbohydrate degradation; glycolysis; pyruvate from D-glyceraldehyde 3-phosphate: step 5/5.</text>
</comment>